<dbReference type="Gene3D" id="3.60.21.10">
    <property type="match status" value="1"/>
</dbReference>
<evidence type="ECO:0000313" key="3">
    <source>
        <dbReference type="EMBL" id="CUQ88498.1"/>
    </source>
</evidence>
<sequence length="1151" mass="130940">MLKAPQNLFATAYDGSVRSDWQKVEAADGYILQFYNADEPEKCIKTRYAQNNSKLILGFRNGRKYVVRVKAFSYRDGKEVYGELSQSAEFTPMCHHLKAQNVITMNKGETSQIVWECRNKVPAVTFECDDSDVATVTKGGQVTAVSDGTAEIKLTADDGQTFTVKIVVGRDMSRYPATARIMLCGDIMCSLEHQRKAALRSLDFTDAFGTLKDTVSSADYSVAVLETTCFDGAPFEYEKIRTDSGSPNCNSPSTFIDAVKNCGFNALVTANNHNCDTGLEGLHATVQHIRNSGMANIGTLDDETHIADINGIKVGFVAVNSISNGLEKNIPSEIIGKYEPEHFRRLVETLKNEGAEYIIAYQHWGVMNSVTVRNSQIKTAEYMAQCGVDLIIGSHPHVMQRVGKIHTSAGREVTCFYSLGNLLSSMKELRENRESVIVNLILTRTESGVKSDISCIPTLCKDTSDGYTVSVLDGSLTQTEQVSEDRIRDILGKEGVIRKYPKFLLQGSAVLRNIFRDSGFSYDDTALILSPLSLVSKKSNLSGKAGSQRNKIDINKNFKSFLDGSDSDYIVIDLYTAAAVSCYRYGDSFYTASGSFISSDFYNSNKDRLEKISPPFDEKTVKSALKEYAKIVLSKYDKDKIILVRLKFSNICVKENQLRNGKNRNALNKRLRQYEDYLISLLQPVVIDVSGNYFMASKSDNMMSFEPLFYDDVRIKLNSAVKRIRKDTYFSAPEIRLQLMRVIKYYDNMTARAYQPELLDRNYVSDRMAELTSKRFVAENFEYFVYLRENEIRTYDDAKILLSAKAGAERLISAIKAAECIDGDLGDCSYDDIRIVFDENFLMKKQLSRKLSEAYKYTVPDNCEHIFLIRNDRKLLEDYEARHKPVLVDIWGSCISRESVNRNSSGIYVDKYIFKQPFLLADELEIPFDNDLSADKFCGSKWRRRTVKEAFLHEGKRILSDSNAEWLIVDMYDLICNMRKYGDSLFEVDDFILRTTFYKSISDKCESTYLFNERSRGYLERALENFCKFVTERYGKNIILIKADLKDRYISLDNTLEMLPDSDNTFKTKKAFINGFEEEFARLTDCRVIDISKRFYADDRFALGGAHIVHYEDEFYSQCCKHITAFLAGADSRYTDKVDEEYIALRDMKIK</sequence>
<comment type="similarity">
    <text evidence="1">Belongs to the CapA family.</text>
</comment>
<dbReference type="InterPro" id="IPR046237">
    <property type="entry name" value="DUF6270"/>
</dbReference>
<dbReference type="SMART" id="SM00854">
    <property type="entry name" value="PGA_cap"/>
    <property type="match status" value="1"/>
</dbReference>
<proteinExistence type="inferred from homology"/>
<dbReference type="SUPFAM" id="SSF49373">
    <property type="entry name" value="Invasin/intimin cell-adhesion fragments"/>
    <property type="match status" value="1"/>
</dbReference>
<dbReference type="InterPro" id="IPR008964">
    <property type="entry name" value="Invasin/intimin_cell_adhesion"/>
</dbReference>
<dbReference type="EMBL" id="CZBY01000014">
    <property type="protein sequence ID" value="CUQ88498.1"/>
    <property type="molecule type" value="Genomic_DNA"/>
</dbReference>
<dbReference type="Pfam" id="PF09587">
    <property type="entry name" value="PGA_cap"/>
    <property type="match status" value="1"/>
</dbReference>
<accession>A0A174ZVG6</accession>
<gene>
    <name evidence="3" type="ORF">ERS852540_01729</name>
</gene>
<dbReference type="AlphaFoldDB" id="A0A174ZVG6"/>
<reference evidence="3 4" key="1">
    <citation type="submission" date="2015-09" db="EMBL/GenBank/DDBJ databases">
        <authorList>
            <consortium name="Pathogen Informatics"/>
        </authorList>
    </citation>
    <scope>NUCLEOTIDE SEQUENCE [LARGE SCALE GENOMIC DNA]</scope>
    <source>
        <strain evidence="3 4">2789STDY5834928</strain>
    </source>
</reference>
<dbReference type="InterPro" id="IPR029052">
    <property type="entry name" value="Metallo-depent_PP-like"/>
</dbReference>
<evidence type="ECO:0000313" key="4">
    <source>
        <dbReference type="Proteomes" id="UP000095662"/>
    </source>
</evidence>
<evidence type="ECO:0000256" key="1">
    <source>
        <dbReference type="ARBA" id="ARBA00005662"/>
    </source>
</evidence>
<dbReference type="PANTHER" id="PTHR33393:SF11">
    <property type="entry name" value="POLYGLUTAMINE SYNTHESIS ACCESSORY PROTEIN RV0574C-RELATED"/>
    <property type="match status" value="1"/>
</dbReference>
<dbReference type="Pfam" id="PF19786">
    <property type="entry name" value="DUF6270"/>
    <property type="match status" value="2"/>
</dbReference>
<name>A0A174ZVG6_9FIRM</name>
<dbReference type="SUPFAM" id="SSF49265">
    <property type="entry name" value="Fibronectin type III"/>
    <property type="match status" value="1"/>
</dbReference>
<dbReference type="InterPro" id="IPR019079">
    <property type="entry name" value="Capsule_synth_CapA"/>
</dbReference>
<dbReference type="InterPro" id="IPR052169">
    <property type="entry name" value="CW_Biosynth-Accessory"/>
</dbReference>
<dbReference type="SUPFAM" id="SSF56300">
    <property type="entry name" value="Metallo-dependent phosphatases"/>
    <property type="match status" value="1"/>
</dbReference>
<dbReference type="Pfam" id="PF02368">
    <property type="entry name" value="Big_2"/>
    <property type="match status" value="1"/>
</dbReference>
<dbReference type="Proteomes" id="UP000095662">
    <property type="component" value="Unassembled WGS sequence"/>
</dbReference>
<dbReference type="InterPro" id="IPR003343">
    <property type="entry name" value="Big_2"/>
</dbReference>
<dbReference type="OrthoDB" id="9810906at2"/>
<dbReference type="Gene3D" id="2.60.40.1080">
    <property type="match status" value="1"/>
</dbReference>
<dbReference type="PANTHER" id="PTHR33393">
    <property type="entry name" value="POLYGLUTAMINE SYNTHESIS ACCESSORY PROTEIN RV0574C-RELATED"/>
    <property type="match status" value="1"/>
</dbReference>
<dbReference type="InterPro" id="IPR036116">
    <property type="entry name" value="FN3_sf"/>
</dbReference>
<dbReference type="STRING" id="39492.ERS852540_01729"/>
<organism evidence="3 4">
    <name type="scientific">[Eubacterium] siraeum</name>
    <dbReference type="NCBI Taxonomy" id="39492"/>
    <lineage>
        <taxon>Bacteria</taxon>
        <taxon>Bacillati</taxon>
        <taxon>Bacillota</taxon>
        <taxon>Clostridia</taxon>
        <taxon>Eubacteriales</taxon>
        <taxon>Oscillospiraceae</taxon>
        <taxon>Oscillospiraceae incertae sedis</taxon>
    </lineage>
</organism>
<evidence type="ECO:0000259" key="2">
    <source>
        <dbReference type="SMART" id="SM00854"/>
    </source>
</evidence>
<feature type="domain" description="Capsule synthesis protein CapA" evidence="2">
    <location>
        <begin position="180"/>
        <end position="426"/>
    </location>
</feature>
<protein>
    <submittedName>
        <fullName evidence="3">Bacterial capsule synthesis protein PGA_cap</fullName>
    </submittedName>
</protein>